<evidence type="ECO:0000313" key="4">
    <source>
        <dbReference type="EMBL" id="CAL1165136.1"/>
    </source>
</evidence>
<proteinExistence type="predicted"/>
<evidence type="ECO:0000313" key="5">
    <source>
        <dbReference type="EMBL" id="CAL4799073.1"/>
    </source>
</evidence>
<dbReference type="EMBL" id="CAMXCT030005223">
    <property type="protein sequence ID" value="CAL4799073.1"/>
    <property type="molecule type" value="Genomic_DNA"/>
</dbReference>
<dbReference type="Gene3D" id="2.60.120.260">
    <property type="entry name" value="Galactose-binding domain-like"/>
    <property type="match status" value="1"/>
</dbReference>
<dbReference type="Gene3D" id="3.40.50.1110">
    <property type="entry name" value="SGNH hydrolase"/>
    <property type="match status" value="1"/>
</dbReference>
<dbReference type="PANTHER" id="PTHR37834">
    <property type="entry name" value="GDSL-LIKE LIPASE/ACYLHYDROLASE DOMAIN PROTEIN (AFU_ORTHOLOGUE AFUA_2G00620)"/>
    <property type="match status" value="1"/>
</dbReference>
<dbReference type="Pfam" id="PF17996">
    <property type="entry name" value="CE2_N"/>
    <property type="match status" value="1"/>
</dbReference>
<dbReference type="InterPro" id="IPR036514">
    <property type="entry name" value="SGNH_hydro_sf"/>
</dbReference>
<comment type="caution">
    <text evidence="3">The sequence shown here is derived from an EMBL/GenBank/DDBJ whole genome shotgun (WGS) entry which is preliminary data.</text>
</comment>
<dbReference type="SUPFAM" id="SSF52266">
    <property type="entry name" value="SGNH hydrolase"/>
    <property type="match status" value="1"/>
</dbReference>
<dbReference type="PANTHER" id="PTHR37834:SF2">
    <property type="entry name" value="ESTERASE, SGNH HYDROLASE-TYPE"/>
    <property type="match status" value="1"/>
</dbReference>
<dbReference type="InterPro" id="IPR040794">
    <property type="entry name" value="CE2_N"/>
</dbReference>
<protein>
    <submittedName>
        <fullName evidence="5">DNA (Cytosine-5)-methyltransferase 3A</fullName>
    </submittedName>
</protein>
<dbReference type="Pfam" id="PF13472">
    <property type="entry name" value="Lipase_GDSL_2"/>
    <property type="match status" value="1"/>
</dbReference>
<dbReference type="InterPro" id="IPR052762">
    <property type="entry name" value="PCW_deacetylase/CE"/>
</dbReference>
<accession>A0A9P1DLL3</accession>
<gene>
    <name evidence="3" type="ORF">C1SCF055_LOCUS36890</name>
</gene>
<dbReference type="EMBL" id="CAMXCT020005223">
    <property type="protein sequence ID" value="CAL1165136.1"/>
    <property type="molecule type" value="Genomic_DNA"/>
</dbReference>
<feature type="domain" description="SGNH hydrolase-type esterase" evidence="1">
    <location>
        <begin position="149"/>
        <end position="345"/>
    </location>
</feature>
<feature type="domain" description="Carbohydrate esterase 2 N-terminal" evidence="2">
    <location>
        <begin position="33"/>
        <end position="117"/>
    </location>
</feature>
<sequence>MGGGPSRVGANALDVVPPSCCFVPATDGRLHFRGRIVKNKEGVCFDWPCTSFKFKTSASRAWLRMDGGRNYFNVLINGSLVCVLKTFSAVRDYLVPTDGESIVEVQKRTEAKIGSITQKETSSVTLHGLVLEDGSLEDLPQDTPKRLEFLGDSETSGFGNLGPSQPGVPNLRSVLTVNVAHQDANQAWPALVAKAFGADFHNISWSGAGVVWNAGAGCSADAPFHDLYSRALGSSQTTSIDGEWQPDAVVLYLGGNDWWSLSHKGEEPLIAGFRRFLRHLREHRGPDVAICILLASPESVCACIGSLEDQRAFAADMSRCWRAAAEQLEDPKVYWDVVDPKPPCSLSDPADWGQMGHWSVQGNSKWANAVIPILESRLDWSRI</sequence>
<dbReference type="EMBL" id="CAMXCT010005223">
    <property type="protein sequence ID" value="CAI4011761.1"/>
    <property type="molecule type" value="Genomic_DNA"/>
</dbReference>
<dbReference type="Proteomes" id="UP001152797">
    <property type="component" value="Unassembled WGS sequence"/>
</dbReference>
<dbReference type="OrthoDB" id="426133at2759"/>
<evidence type="ECO:0000313" key="6">
    <source>
        <dbReference type="Proteomes" id="UP001152797"/>
    </source>
</evidence>
<evidence type="ECO:0000259" key="1">
    <source>
        <dbReference type="Pfam" id="PF13472"/>
    </source>
</evidence>
<reference evidence="3" key="1">
    <citation type="submission" date="2022-10" db="EMBL/GenBank/DDBJ databases">
        <authorList>
            <person name="Chen Y."/>
            <person name="Dougan E. K."/>
            <person name="Chan C."/>
            <person name="Rhodes N."/>
            <person name="Thang M."/>
        </authorList>
    </citation>
    <scope>NUCLEOTIDE SEQUENCE</scope>
</reference>
<evidence type="ECO:0000259" key="2">
    <source>
        <dbReference type="Pfam" id="PF17996"/>
    </source>
</evidence>
<keyword evidence="6" id="KW-1185">Reference proteome</keyword>
<dbReference type="InterPro" id="IPR013830">
    <property type="entry name" value="SGNH_hydro"/>
</dbReference>
<organism evidence="3">
    <name type="scientific">Cladocopium goreaui</name>
    <dbReference type="NCBI Taxonomy" id="2562237"/>
    <lineage>
        <taxon>Eukaryota</taxon>
        <taxon>Sar</taxon>
        <taxon>Alveolata</taxon>
        <taxon>Dinophyceae</taxon>
        <taxon>Suessiales</taxon>
        <taxon>Symbiodiniaceae</taxon>
        <taxon>Cladocopium</taxon>
    </lineage>
</organism>
<evidence type="ECO:0000313" key="3">
    <source>
        <dbReference type="EMBL" id="CAI4011761.1"/>
    </source>
</evidence>
<name>A0A9P1DLL3_9DINO</name>
<reference evidence="4" key="2">
    <citation type="submission" date="2024-04" db="EMBL/GenBank/DDBJ databases">
        <authorList>
            <person name="Chen Y."/>
            <person name="Shah S."/>
            <person name="Dougan E. K."/>
            <person name="Thang M."/>
            <person name="Chan C."/>
        </authorList>
    </citation>
    <scope>NUCLEOTIDE SEQUENCE [LARGE SCALE GENOMIC DNA]</scope>
</reference>
<dbReference type="AlphaFoldDB" id="A0A9P1DLL3"/>